<dbReference type="Gene3D" id="3.90.550.10">
    <property type="entry name" value="Spore Coat Polysaccharide Biosynthesis Protein SpsA, Chain A"/>
    <property type="match status" value="1"/>
</dbReference>
<dbReference type="InterPro" id="IPR029044">
    <property type="entry name" value="Nucleotide-diphossugar_trans"/>
</dbReference>
<dbReference type="OrthoDB" id="9810303at2"/>
<dbReference type="FunFam" id="3.90.550.10:FF:000122">
    <property type="entry name" value="Dolichol-phosphate mannosyltransferase subunit 1"/>
    <property type="match status" value="1"/>
</dbReference>
<name>H5UTE7_9MICO</name>
<dbReference type="CDD" id="cd06442">
    <property type="entry name" value="DPM1_like"/>
    <property type="match status" value="1"/>
</dbReference>
<dbReference type="EMBL" id="BAFE01000073">
    <property type="protein sequence ID" value="GAB49005.1"/>
    <property type="molecule type" value="Genomic_DNA"/>
</dbReference>
<evidence type="ECO:0000256" key="3">
    <source>
        <dbReference type="ARBA" id="ARBA00022679"/>
    </source>
</evidence>
<dbReference type="Pfam" id="PF00535">
    <property type="entry name" value="Glycos_transf_2"/>
    <property type="match status" value="1"/>
</dbReference>
<dbReference type="PANTHER" id="PTHR43398:SF1">
    <property type="entry name" value="DOLICHOL-PHOSPHATE MANNOSYLTRANSFERASE SUBUNIT 1"/>
    <property type="match status" value="1"/>
</dbReference>
<evidence type="ECO:0000256" key="2">
    <source>
        <dbReference type="ARBA" id="ARBA00022676"/>
    </source>
</evidence>
<dbReference type="AlphaFoldDB" id="H5UTE7"/>
<dbReference type="InterPro" id="IPR001173">
    <property type="entry name" value="Glyco_trans_2-like"/>
</dbReference>
<organism evidence="5 6">
    <name type="scientific">Mobilicoccus pelagius NBRC 104925</name>
    <dbReference type="NCBI Taxonomy" id="1089455"/>
    <lineage>
        <taxon>Bacteria</taxon>
        <taxon>Bacillati</taxon>
        <taxon>Actinomycetota</taxon>
        <taxon>Actinomycetes</taxon>
        <taxon>Micrococcales</taxon>
        <taxon>Dermatophilaceae</taxon>
        <taxon>Mobilicoccus</taxon>
    </lineage>
</organism>
<sequence length="273" mass="29934">MPAVPRPRPHAPGRLFSSAPVERVVVLIPTYNEKDSIVRQVTQVRAVCPQVDVLVIDDASPDGTGDIADTLAETDPAVHVLHRTGKEGLGRAYLAGFAWALDRGYDTLVEMDADGSHRPQDLPAVLAAAPTADLVIGSRWVSGGDIENWPPHRLFLSVGGNQYVRMLLGMPVMDATAGFRAYRAEALRHIDLDGVASQGYCFQVDLTWRVVRAGMRVVEVPITFVERDAGDSKMSRDIFAESLRNVTAWGVRYRYDQVRGLLSSRRSGGSARR</sequence>
<accession>H5UTE7</accession>
<evidence type="ECO:0000256" key="1">
    <source>
        <dbReference type="ARBA" id="ARBA00006739"/>
    </source>
</evidence>
<dbReference type="RefSeq" id="WP_009482903.1">
    <property type="nucleotide sequence ID" value="NZ_BAFE01000073.1"/>
</dbReference>
<comment type="caution">
    <text evidence="5">The sequence shown here is derived from an EMBL/GenBank/DDBJ whole genome shotgun (WGS) entry which is preliminary data.</text>
</comment>
<dbReference type="SUPFAM" id="SSF53448">
    <property type="entry name" value="Nucleotide-diphospho-sugar transferases"/>
    <property type="match status" value="1"/>
</dbReference>
<dbReference type="STRING" id="1089455.MOPEL_096_00120"/>
<proteinExistence type="inferred from homology"/>
<dbReference type="GO" id="GO:0009247">
    <property type="term" value="P:glycolipid biosynthetic process"/>
    <property type="evidence" value="ECO:0007669"/>
    <property type="project" value="TreeGrafter"/>
</dbReference>
<dbReference type="InterPro" id="IPR039528">
    <property type="entry name" value="DPM1-like"/>
</dbReference>
<reference evidence="5 6" key="1">
    <citation type="submission" date="2012-02" db="EMBL/GenBank/DDBJ databases">
        <title>Whole genome shotgun sequence of Mobilicoccus pelagius NBRC 104925.</title>
        <authorList>
            <person name="Yoshida Y."/>
            <person name="Hosoyama A."/>
            <person name="Tsuchikane K."/>
            <person name="Katsumata H."/>
            <person name="Yamazaki S."/>
            <person name="Fujita N."/>
        </authorList>
    </citation>
    <scope>NUCLEOTIDE SEQUENCE [LARGE SCALE GENOMIC DNA]</scope>
    <source>
        <strain evidence="5 6">NBRC 104925</strain>
    </source>
</reference>
<evidence type="ECO:0000259" key="4">
    <source>
        <dbReference type="Pfam" id="PF00535"/>
    </source>
</evidence>
<feature type="domain" description="Glycosyltransferase 2-like" evidence="4">
    <location>
        <begin position="26"/>
        <end position="190"/>
    </location>
</feature>
<dbReference type="GO" id="GO:0016020">
    <property type="term" value="C:membrane"/>
    <property type="evidence" value="ECO:0007669"/>
    <property type="project" value="GOC"/>
</dbReference>
<protein>
    <submittedName>
        <fullName evidence="5">Polyprenol-phosphate mannosyltransferase</fullName>
    </submittedName>
</protein>
<gene>
    <name evidence="5" type="primary">ppm</name>
    <name evidence="5" type="ORF">MOPEL_096_00120</name>
</gene>
<keyword evidence="6" id="KW-1185">Reference proteome</keyword>
<keyword evidence="3 5" id="KW-0808">Transferase</keyword>
<dbReference type="eggNOG" id="COG1216">
    <property type="taxonomic scope" value="Bacteria"/>
</dbReference>
<dbReference type="PANTHER" id="PTHR43398">
    <property type="entry name" value="DOLICHOL-PHOSPHATE MANNOSYLTRANSFERASE SUBUNIT 1"/>
    <property type="match status" value="1"/>
</dbReference>
<comment type="similarity">
    <text evidence="1">Belongs to the glycosyltransferase 2 family.</text>
</comment>
<evidence type="ECO:0000313" key="5">
    <source>
        <dbReference type="EMBL" id="GAB49005.1"/>
    </source>
</evidence>
<keyword evidence="2 5" id="KW-0328">Glycosyltransferase</keyword>
<dbReference type="GO" id="GO:0004582">
    <property type="term" value="F:dolichyl-phosphate beta-D-mannosyltransferase activity"/>
    <property type="evidence" value="ECO:0007669"/>
    <property type="project" value="InterPro"/>
</dbReference>
<evidence type="ECO:0000313" key="6">
    <source>
        <dbReference type="Proteomes" id="UP000004367"/>
    </source>
</evidence>
<dbReference type="Proteomes" id="UP000004367">
    <property type="component" value="Unassembled WGS sequence"/>
</dbReference>